<evidence type="ECO:0000313" key="4">
    <source>
        <dbReference type="Proteomes" id="UP000305848"/>
    </source>
</evidence>
<dbReference type="Gene3D" id="2.50.20.10">
    <property type="entry name" value="Lipoprotein localisation LolA/LolB/LppX"/>
    <property type="match status" value="1"/>
</dbReference>
<sequence length="208" mass="23236">MKKIVLFFVFAIGLLSMSFAQTGNAKAILDKVSDKLKGNTGITANFSYTTKDRKNVVRGIKKGIIYIKGQQYYLKQGSTEIYSNGAKSWNYNGENEVTVSNVDDDSKAFTPQKFLSNFYDKDFDYNLVSSAGSTYQIALTPVDKRKNFKQVTVYVDKTKDLVTKAKITDKADNVTEFTLSNINANANIPDSKFTFDPKAHPGVEVIEE</sequence>
<feature type="chain" id="PRO_5020336268" evidence="2">
    <location>
        <begin position="21"/>
        <end position="208"/>
    </location>
</feature>
<dbReference type="AlphaFoldDB" id="A0A4U3KYS8"/>
<comment type="caution">
    <text evidence="3">The sequence shown here is derived from an EMBL/GenBank/DDBJ whole genome shotgun (WGS) entry which is preliminary data.</text>
</comment>
<protein>
    <submittedName>
        <fullName evidence="3">Outer membrane lipoprotein carrier protein LolA</fullName>
    </submittedName>
</protein>
<dbReference type="InterPro" id="IPR029046">
    <property type="entry name" value="LolA/LolB/LppX"/>
</dbReference>
<dbReference type="PANTHER" id="PTHR35869">
    <property type="entry name" value="OUTER-MEMBRANE LIPOPROTEIN CARRIER PROTEIN"/>
    <property type="match status" value="1"/>
</dbReference>
<dbReference type="RefSeq" id="WP_137262363.1">
    <property type="nucleotide sequence ID" value="NZ_SZQL01000010.1"/>
</dbReference>
<keyword evidence="1 2" id="KW-0732">Signal</keyword>
<proteinExistence type="predicted"/>
<organism evidence="3 4">
    <name type="scientific">Ilyomonas limi</name>
    <dbReference type="NCBI Taxonomy" id="2575867"/>
    <lineage>
        <taxon>Bacteria</taxon>
        <taxon>Pseudomonadati</taxon>
        <taxon>Bacteroidota</taxon>
        <taxon>Chitinophagia</taxon>
        <taxon>Chitinophagales</taxon>
        <taxon>Chitinophagaceae</taxon>
        <taxon>Ilyomonas</taxon>
    </lineage>
</organism>
<name>A0A4U3KYS8_9BACT</name>
<dbReference type="EMBL" id="SZQL01000010">
    <property type="protein sequence ID" value="TKK67798.1"/>
    <property type="molecule type" value="Genomic_DNA"/>
</dbReference>
<keyword evidence="3" id="KW-0449">Lipoprotein</keyword>
<keyword evidence="4" id="KW-1185">Reference proteome</keyword>
<evidence type="ECO:0000256" key="2">
    <source>
        <dbReference type="SAM" id="SignalP"/>
    </source>
</evidence>
<dbReference type="Proteomes" id="UP000305848">
    <property type="component" value="Unassembled WGS sequence"/>
</dbReference>
<feature type="signal peptide" evidence="2">
    <location>
        <begin position="1"/>
        <end position="20"/>
    </location>
</feature>
<dbReference type="SUPFAM" id="SSF89392">
    <property type="entry name" value="Prokaryotic lipoproteins and lipoprotein localization factors"/>
    <property type="match status" value="1"/>
</dbReference>
<dbReference type="OrthoDB" id="9810685at2"/>
<dbReference type="CDD" id="cd16325">
    <property type="entry name" value="LolA"/>
    <property type="match status" value="1"/>
</dbReference>
<evidence type="ECO:0000313" key="3">
    <source>
        <dbReference type="EMBL" id="TKK67798.1"/>
    </source>
</evidence>
<dbReference type="InterPro" id="IPR004564">
    <property type="entry name" value="OM_lipoprot_carrier_LolA-like"/>
</dbReference>
<dbReference type="Pfam" id="PF03548">
    <property type="entry name" value="LolA"/>
    <property type="match status" value="1"/>
</dbReference>
<evidence type="ECO:0000256" key="1">
    <source>
        <dbReference type="ARBA" id="ARBA00022729"/>
    </source>
</evidence>
<gene>
    <name evidence="3" type="ORF">FC093_13700</name>
</gene>
<accession>A0A4U3KYS8</accession>
<reference evidence="3 4" key="1">
    <citation type="submission" date="2019-05" db="EMBL/GenBank/DDBJ databases">
        <title>Panacibacter sp. strain 17mud1-8 Genome sequencing and assembly.</title>
        <authorList>
            <person name="Chhetri G."/>
        </authorList>
    </citation>
    <scope>NUCLEOTIDE SEQUENCE [LARGE SCALE GENOMIC DNA]</scope>
    <source>
        <strain evidence="3 4">17mud1-8</strain>
    </source>
</reference>
<dbReference type="PANTHER" id="PTHR35869:SF1">
    <property type="entry name" value="OUTER-MEMBRANE LIPOPROTEIN CARRIER PROTEIN"/>
    <property type="match status" value="1"/>
</dbReference>